<proteinExistence type="predicted"/>
<dbReference type="AlphaFoldDB" id="A0A0E9R464"/>
<organism evidence="1">
    <name type="scientific">Anguilla anguilla</name>
    <name type="common">European freshwater eel</name>
    <name type="synonym">Muraena anguilla</name>
    <dbReference type="NCBI Taxonomy" id="7936"/>
    <lineage>
        <taxon>Eukaryota</taxon>
        <taxon>Metazoa</taxon>
        <taxon>Chordata</taxon>
        <taxon>Craniata</taxon>
        <taxon>Vertebrata</taxon>
        <taxon>Euteleostomi</taxon>
        <taxon>Actinopterygii</taxon>
        <taxon>Neopterygii</taxon>
        <taxon>Teleostei</taxon>
        <taxon>Anguilliformes</taxon>
        <taxon>Anguillidae</taxon>
        <taxon>Anguilla</taxon>
    </lineage>
</organism>
<protein>
    <submittedName>
        <fullName evidence="1">Uncharacterized protein</fullName>
    </submittedName>
</protein>
<reference evidence="1" key="2">
    <citation type="journal article" date="2015" name="Fish Shellfish Immunol.">
        <title>Early steps in the European eel (Anguilla anguilla)-Vibrio vulnificus interaction in the gills: Role of the RtxA13 toxin.</title>
        <authorList>
            <person name="Callol A."/>
            <person name="Pajuelo D."/>
            <person name="Ebbesson L."/>
            <person name="Teles M."/>
            <person name="MacKenzie S."/>
            <person name="Amaro C."/>
        </authorList>
    </citation>
    <scope>NUCLEOTIDE SEQUENCE</scope>
</reference>
<name>A0A0E9R464_ANGAN</name>
<dbReference type="EMBL" id="GBXM01084678">
    <property type="protein sequence ID" value="JAH23899.1"/>
    <property type="molecule type" value="Transcribed_RNA"/>
</dbReference>
<accession>A0A0E9R464</accession>
<reference evidence="1" key="1">
    <citation type="submission" date="2014-11" db="EMBL/GenBank/DDBJ databases">
        <authorList>
            <person name="Amaro Gonzalez C."/>
        </authorList>
    </citation>
    <scope>NUCLEOTIDE SEQUENCE</scope>
</reference>
<evidence type="ECO:0000313" key="1">
    <source>
        <dbReference type="EMBL" id="JAH23899.1"/>
    </source>
</evidence>
<sequence>MLNQRGLLIQAKSINSMNQFVSAQSTQRMLNHKGLMDTSWYSNFYGWQ</sequence>